<dbReference type="EC" id="3.6.1.-" evidence="4"/>
<dbReference type="GO" id="GO:0006753">
    <property type="term" value="P:nucleoside phosphate metabolic process"/>
    <property type="evidence" value="ECO:0007669"/>
    <property type="project" value="TreeGrafter"/>
</dbReference>
<accession>A0A509E9E8</accession>
<dbReference type="OrthoDB" id="9816040at2"/>
<keyword evidence="3 4" id="KW-0378">Hydrolase</keyword>
<dbReference type="InterPro" id="IPR020084">
    <property type="entry name" value="NUDIX_hydrolase_CS"/>
</dbReference>
<evidence type="ECO:0000256" key="1">
    <source>
        <dbReference type="ARBA" id="ARBA00001936"/>
    </source>
</evidence>
<dbReference type="PANTHER" id="PTHR11839:SF22">
    <property type="entry name" value="NUDIX HYDROLASE 26, CHLOROPLASTIC"/>
    <property type="match status" value="1"/>
</dbReference>
<dbReference type="GO" id="GO:0034432">
    <property type="term" value="F:bis(5'-adenosyl)-pentaphosphatase activity"/>
    <property type="evidence" value="ECO:0007669"/>
    <property type="project" value="TreeGrafter"/>
</dbReference>
<dbReference type="InterPro" id="IPR022927">
    <property type="entry name" value="RppH"/>
</dbReference>
<dbReference type="InterPro" id="IPR015797">
    <property type="entry name" value="NUDIX_hydrolase-like_dom_sf"/>
</dbReference>
<comment type="similarity">
    <text evidence="4">Belongs to the Nudix hydrolase family. RppH subfamily.</text>
</comment>
<dbReference type="PANTHER" id="PTHR11839">
    <property type="entry name" value="UDP/ADP-SUGAR PYROPHOSPHATASE"/>
    <property type="match status" value="1"/>
</dbReference>
<feature type="domain" description="Nudix hydrolase" evidence="5">
    <location>
        <begin position="14"/>
        <end position="168"/>
    </location>
</feature>
<evidence type="ECO:0000313" key="7">
    <source>
        <dbReference type="Proteomes" id="UP000410984"/>
    </source>
</evidence>
<dbReference type="NCBIfam" id="NF001938">
    <property type="entry name" value="PRK00714.1-5"/>
    <property type="match status" value="1"/>
</dbReference>
<dbReference type="Proteomes" id="UP000410984">
    <property type="component" value="Unassembled WGS sequence"/>
</dbReference>
<dbReference type="GO" id="GO:0019693">
    <property type="term" value="P:ribose phosphate metabolic process"/>
    <property type="evidence" value="ECO:0007669"/>
    <property type="project" value="TreeGrafter"/>
</dbReference>
<dbReference type="PRINTS" id="PR00502">
    <property type="entry name" value="NUDIXFAMILY"/>
</dbReference>
<comment type="cofactor">
    <cofactor evidence="1">
        <name>Mn(2+)</name>
        <dbReference type="ChEBI" id="CHEBI:29035"/>
    </cofactor>
</comment>
<dbReference type="PROSITE" id="PS51462">
    <property type="entry name" value="NUDIX"/>
    <property type="match status" value="1"/>
</dbReference>
<evidence type="ECO:0000313" key="6">
    <source>
        <dbReference type="EMBL" id="VUD70294.1"/>
    </source>
</evidence>
<evidence type="ECO:0000256" key="2">
    <source>
        <dbReference type="ARBA" id="ARBA00001946"/>
    </source>
</evidence>
<comment type="cofactor">
    <cofactor evidence="4">
        <name>a divalent metal cation</name>
        <dbReference type="ChEBI" id="CHEBI:60240"/>
    </cofactor>
</comment>
<evidence type="ECO:0000256" key="4">
    <source>
        <dbReference type="HAMAP-Rule" id="MF_00298"/>
    </source>
</evidence>
<dbReference type="InterPro" id="IPR000086">
    <property type="entry name" value="NUDIX_hydrolase_dom"/>
</dbReference>
<dbReference type="AlphaFoldDB" id="A0A509E9E8"/>
<gene>
    <name evidence="6" type="primary">rppH_1</name>
    <name evidence="4" type="synonym">nudH</name>
    <name evidence="4" type="synonym">rppH</name>
    <name evidence="6" type="ORF">MET9862_00858</name>
</gene>
<keyword evidence="7" id="KW-1185">Reference proteome</keyword>
<dbReference type="EMBL" id="CABFPH010000007">
    <property type="protein sequence ID" value="VUD70294.1"/>
    <property type="molecule type" value="Genomic_DNA"/>
</dbReference>
<dbReference type="Gene3D" id="3.90.79.10">
    <property type="entry name" value="Nucleoside Triphosphate Pyrophosphohydrolase"/>
    <property type="match status" value="1"/>
</dbReference>
<dbReference type="SUPFAM" id="SSF55811">
    <property type="entry name" value="Nudix"/>
    <property type="match status" value="1"/>
</dbReference>
<dbReference type="CDD" id="cd03671">
    <property type="entry name" value="NUDIX_Ap4A_hydrolase_plant_like"/>
    <property type="match status" value="1"/>
</dbReference>
<dbReference type="InterPro" id="IPR020476">
    <property type="entry name" value="Nudix_hydrolase"/>
</dbReference>
<dbReference type="PROSITE" id="PS00893">
    <property type="entry name" value="NUDIX_BOX"/>
    <property type="match status" value="1"/>
</dbReference>
<name>A0A509E9E8_9HYPH</name>
<evidence type="ECO:0000256" key="3">
    <source>
        <dbReference type="ARBA" id="ARBA00022801"/>
    </source>
</evidence>
<proteinExistence type="inferred from homology"/>
<comment type="cofactor">
    <cofactor evidence="2">
        <name>Mg(2+)</name>
        <dbReference type="ChEBI" id="CHEBI:18420"/>
    </cofactor>
</comment>
<reference evidence="6 7" key="1">
    <citation type="submission" date="2019-06" db="EMBL/GenBank/DDBJ databases">
        <authorList>
            <person name="Rodrigo-Torres L."/>
            <person name="Arahal R. D."/>
            <person name="Lucena T."/>
        </authorList>
    </citation>
    <scope>NUCLEOTIDE SEQUENCE [LARGE SCALE GENOMIC DNA]</scope>
    <source>
        <strain evidence="6 7">SB0023/3</strain>
    </source>
</reference>
<protein>
    <recommendedName>
        <fullName evidence="4">RNA pyrophosphohydrolase</fullName>
        <ecNumber evidence="4">3.6.1.-</ecNumber>
    </recommendedName>
    <alternativeName>
        <fullName evidence="4">(Di)nucleoside polyphosphate hydrolase</fullName>
    </alternativeName>
</protein>
<dbReference type="RefSeq" id="WP_142581880.1">
    <property type="nucleotide sequence ID" value="NZ_CABFPH010000007.1"/>
</dbReference>
<organism evidence="6 7">
    <name type="scientific">Methylobacterium symbioticum</name>
    <dbReference type="NCBI Taxonomy" id="2584084"/>
    <lineage>
        <taxon>Bacteria</taxon>
        <taxon>Pseudomonadati</taxon>
        <taxon>Pseudomonadota</taxon>
        <taxon>Alphaproteobacteria</taxon>
        <taxon>Hyphomicrobiales</taxon>
        <taxon>Methylobacteriaceae</taxon>
        <taxon>Methylobacterium</taxon>
    </lineage>
</organism>
<comment type="function">
    <text evidence="4">Accelerates the degradation of transcripts by removing pyrophosphate from the 5'-end of triphosphorylated RNA, leading to a more labile monophosphorylated state that can stimulate subsequent ribonuclease cleavage.</text>
</comment>
<sequence length="180" mass="19942">MTIEPTALREPPLPYRPCVGVTLINRDGLAFVGRRRDMPAEAGDAAAWQMPQGGIDEGEVPEAAAVRELYEETGVSPSCLRPLGQTPEWLTYDLPPELLKRSWQGRYRGQAQKWFAFGFLGTDDDIDVVNPGGGAHKPEFDAWRWVPFSDLTGLIVPFKRPVYEAVVTTFAPLAAWARTA</sequence>
<evidence type="ECO:0000259" key="5">
    <source>
        <dbReference type="PROSITE" id="PS51462"/>
    </source>
</evidence>
<feature type="short sequence motif" description="Nudix box" evidence="4">
    <location>
        <begin position="53"/>
        <end position="74"/>
    </location>
</feature>
<dbReference type="Pfam" id="PF00293">
    <property type="entry name" value="NUDIX"/>
    <property type="match status" value="1"/>
</dbReference>
<dbReference type="HAMAP" id="MF_00298">
    <property type="entry name" value="Nudix_RppH"/>
    <property type="match status" value="1"/>
</dbReference>
<dbReference type="GO" id="GO:0008893">
    <property type="term" value="F:guanosine-3',5'-bis(diphosphate) 3'-diphosphatase activity"/>
    <property type="evidence" value="ECO:0007669"/>
    <property type="project" value="TreeGrafter"/>
</dbReference>